<protein>
    <submittedName>
        <fullName evidence="1">Uncharacterized protein</fullName>
    </submittedName>
</protein>
<comment type="caution">
    <text evidence="1">The sequence shown here is derived from an EMBL/GenBank/DDBJ whole genome shotgun (WGS) entry which is preliminary data.</text>
</comment>
<accession>A0ABU8NF29</accession>
<dbReference type="Proteomes" id="UP001378956">
    <property type="component" value="Unassembled WGS sequence"/>
</dbReference>
<evidence type="ECO:0000313" key="1">
    <source>
        <dbReference type="EMBL" id="MEJ2900859.1"/>
    </source>
</evidence>
<dbReference type="EMBL" id="JBBEUB010000001">
    <property type="protein sequence ID" value="MEJ2900859.1"/>
    <property type="molecule type" value="Genomic_DNA"/>
</dbReference>
<organism evidence="1 2">
    <name type="scientific">Pedobacter panaciterrae</name>
    <dbReference type="NCBI Taxonomy" id="363849"/>
    <lineage>
        <taxon>Bacteria</taxon>
        <taxon>Pseudomonadati</taxon>
        <taxon>Bacteroidota</taxon>
        <taxon>Sphingobacteriia</taxon>
        <taxon>Sphingobacteriales</taxon>
        <taxon>Sphingobacteriaceae</taxon>
        <taxon>Pedobacter</taxon>
    </lineage>
</organism>
<dbReference type="RefSeq" id="WP_172663204.1">
    <property type="nucleotide sequence ID" value="NZ_CBFGNQ010000027.1"/>
</dbReference>
<evidence type="ECO:0000313" key="2">
    <source>
        <dbReference type="Proteomes" id="UP001378956"/>
    </source>
</evidence>
<name>A0ABU8NF29_9SPHI</name>
<reference evidence="1 2" key="1">
    <citation type="submission" date="2024-03" db="EMBL/GenBank/DDBJ databases">
        <title>Sequence of Lycoming College Course Isolates.</title>
        <authorList>
            <person name="Plotts O."/>
            <person name="Newman J."/>
        </authorList>
    </citation>
    <scope>NUCLEOTIDE SEQUENCE [LARGE SCALE GENOMIC DNA]</scope>
    <source>
        <strain evidence="1 2">CJB-3</strain>
    </source>
</reference>
<keyword evidence="2" id="KW-1185">Reference proteome</keyword>
<gene>
    <name evidence="1" type="ORF">WAE58_00395</name>
</gene>
<proteinExistence type="predicted"/>
<sequence>MRTKINTLLASALIIATVLLSCNNIKESIERDLFITPAEGISFTIPKITSTESGTILGNLNVKNFNLDSLINKESSKFGLGNVKNIRIKEFNLELLDADSLNNIQNIENIIVKLQASGQADQSIATVNPPNTRATKLSIPITSGSSDVRTFLTSSSFTYNLSAKLRTATTKELKARVKVTYAIRVGL</sequence>
<dbReference type="PROSITE" id="PS51257">
    <property type="entry name" value="PROKAR_LIPOPROTEIN"/>
    <property type="match status" value="1"/>
</dbReference>